<protein>
    <submittedName>
        <fullName evidence="2">Uncharacterized protein</fullName>
    </submittedName>
</protein>
<name>A0A1Y3UHT3_9FIRM</name>
<feature type="region of interest" description="Disordered" evidence="1">
    <location>
        <begin position="1"/>
        <end position="27"/>
    </location>
</feature>
<evidence type="ECO:0000313" key="2">
    <source>
        <dbReference type="EMBL" id="OUN44940.1"/>
    </source>
</evidence>
<comment type="caution">
    <text evidence="2">The sequence shown here is derived from an EMBL/GenBank/DDBJ whole genome shotgun (WGS) entry which is preliminary data.</text>
</comment>
<evidence type="ECO:0000256" key="1">
    <source>
        <dbReference type="SAM" id="MobiDB-lite"/>
    </source>
</evidence>
<sequence>MNNSRNEPSPAAVAAKAPQARRSHSLNKKTPCFQGLLHKKTKIVQILKSNGCFLLKPAVAVPLKKRKAKMMFS</sequence>
<gene>
    <name evidence="2" type="ORF">B5G26_04690</name>
</gene>
<evidence type="ECO:0000313" key="3">
    <source>
        <dbReference type="Proteomes" id="UP000195455"/>
    </source>
</evidence>
<dbReference type="EMBL" id="NFHM01000004">
    <property type="protein sequence ID" value="OUN44940.1"/>
    <property type="molecule type" value="Genomic_DNA"/>
</dbReference>
<reference evidence="3" key="1">
    <citation type="submission" date="2017-04" db="EMBL/GenBank/DDBJ databases">
        <title>Function of individual gut microbiota members based on whole genome sequencing of pure cultures obtained from chicken caecum.</title>
        <authorList>
            <person name="Medvecky M."/>
            <person name="Cejkova D."/>
            <person name="Polansky O."/>
            <person name="Karasova D."/>
            <person name="Kubasova T."/>
            <person name="Cizek A."/>
            <person name="Rychlik I."/>
        </authorList>
    </citation>
    <scope>NUCLEOTIDE SEQUENCE [LARGE SCALE GENOMIC DNA]</scope>
    <source>
        <strain evidence="3">An75</strain>
    </source>
</reference>
<dbReference type="AlphaFoldDB" id="A0A1Y3UHT3"/>
<dbReference type="Proteomes" id="UP000195455">
    <property type="component" value="Unassembled WGS sequence"/>
</dbReference>
<organism evidence="2 3">
    <name type="scientific">Anaerotignum lactatifermentans</name>
    <dbReference type="NCBI Taxonomy" id="160404"/>
    <lineage>
        <taxon>Bacteria</taxon>
        <taxon>Bacillati</taxon>
        <taxon>Bacillota</taxon>
        <taxon>Clostridia</taxon>
        <taxon>Lachnospirales</taxon>
        <taxon>Anaerotignaceae</taxon>
        <taxon>Anaerotignum</taxon>
    </lineage>
</organism>
<feature type="compositionally biased region" description="Low complexity" evidence="1">
    <location>
        <begin position="8"/>
        <end position="18"/>
    </location>
</feature>
<proteinExistence type="predicted"/>
<accession>A0A1Y3UHT3</accession>